<evidence type="ECO:0000313" key="3">
    <source>
        <dbReference type="WBParaSite" id="BPAG_0001086601-mRNA-1"/>
    </source>
</evidence>
<reference evidence="3" key="1">
    <citation type="submission" date="2017-02" db="UniProtKB">
        <authorList>
            <consortium name="WormBaseParasite"/>
        </authorList>
    </citation>
    <scope>IDENTIFICATION</scope>
</reference>
<dbReference type="GO" id="GO:0090090">
    <property type="term" value="P:negative regulation of canonical Wnt signaling pathway"/>
    <property type="evidence" value="ECO:0007669"/>
    <property type="project" value="TreeGrafter"/>
</dbReference>
<dbReference type="PANTHER" id="PTHR13283">
    <property type="entry name" value="KREV INTERACTION TRAPPED 1-RELATED"/>
    <property type="match status" value="1"/>
</dbReference>
<proteinExistence type="predicted"/>
<dbReference type="Proteomes" id="UP000278627">
    <property type="component" value="Unassembled WGS sequence"/>
</dbReference>
<dbReference type="STRING" id="6280.A0A0N4TQJ0"/>
<evidence type="ECO:0000313" key="1">
    <source>
        <dbReference type="EMBL" id="VDN92014.1"/>
    </source>
</evidence>
<dbReference type="Gene3D" id="3.10.20.90">
    <property type="entry name" value="Phosphatidylinositol 3-kinase Catalytic Subunit, Chain A, domain 1"/>
    <property type="match status" value="1"/>
</dbReference>
<dbReference type="WBParaSite" id="BPAG_0001086601-mRNA-1">
    <property type="protein sequence ID" value="BPAG_0001086601-mRNA-1"/>
    <property type="gene ID" value="BPAG_0001086601"/>
</dbReference>
<dbReference type="EMBL" id="UZAD01013201">
    <property type="protein sequence ID" value="VDN92014.1"/>
    <property type="molecule type" value="Genomic_DNA"/>
</dbReference>
<dbReference type="GO" id="GO:0005886">
    <property type="term" value="C:plasma membrane"/>
    <property type="evidence" value="ECO:0007669"/>
    <property type="project" value="TreeGrafter"/>
</dbReference>
<gene>
    <name evidence="1" type="ORF">BPAG_LOCUS10828</name>
</gene>
<organism evidence="3">
    <name type="scientific">Brugia pahangi</name>
    <name type="common">Filarial nematode worm</name>
    <dbReference type="NCBI Taxonomy" id="6280"/>
    <lineage>
        <taxon>Eukaryota</taxon>
        <taxon>Metazoa</taxon>
        <taxon>Ecdysozoa</taxon>
        <taxon>Nematoda</taxon>
        <taxon>Chromadorea</taxon>
        <taxon>Rhabditida</taxon>
        <taxon>Spirurina</taxon>
        <taxon>Spiruromorpha</taxon>
        <taxon>Filarioidea</taxon>
        <taxon>Onchocercidae</taxon>
        <taxon>Brugia</taxon>
    </lineage>
</organism>
<name>A0A0N4TQJ0_BRUPA</name>
<reference evidence="1 2" key="2">
    <citation type="submission" date="2018-11" db="EMBL/GenBank/DDBJ databases">
        <authorList>
            <consortium name="Pathogen Informatics"/>
        </authorList>
    </citation>
    <scope>NUCLEOTIDE SEQUENCE [LARGE SCALE GENOMIC DNA]</scope>
</reference>
<evidence type="ECO:0000313" key="2">
    <source>
        <dbReference type="Proteomes" id="UP000278627"/>
    </source>
</evidence>
<keyword evidence="2" id="KW-1185">Reference proteome</keyword>
<dbReference type="AlphaFoldDB" id="A0A0N4TQJ0"/>
<dbReference type="InterPro" id="IPR051594">
    <property type="entry name" value="KRIT1/FRMD8"/>
</dbReference>
<sequence>GYFSHPLLGLFDLNIITGLKFSLIGGKFATASSLLLLLADHLGIVADIFKQVCALWMVSDLLEVQLKPHHNPYEIRKNWMQFLQRFTNAESNELVADEPLLVLKRNVQLPVEREREVR</sequence>
<protein>
    <submittedName>
        <fullName evidence="3">V-type proton ATPase subunit a</fullName>
    </submittedName>
</protein>
<accession>A0A0N4TQJ0</accession>
<dbReference type="PANTHER" id="PTHR13283:SF10">
    <property type="entry name" value="FERM DOMAIN-CONTAINING PROTEIN 8"/>
    <property type="match status" value="1"/>
</dbReference>